<evidence type="ECO:0000313" key="9">
    <source>
        <dbReference type="Proteomes" id="UP000189761"/>
    </source>
</evidence>
<feature type="domain" description="Thioredoxin" evidence="7">
    <location>
        <begin position="36"/>
        <end position="173"/>
    </location>
</feature>
<evidence type="ECO:0000256" key="6">
    <source>
        <dbReference type="SAM" id="Phobius"/>
    </source>
</evidence>
<evidence type="ECO:0000313" key="8">
    <source>
        <dbReference type="EMBL" id="OOP67244.1"/>
    </source>
</evidence>
<dbReference type="PANTHER" id="PTHR42852">
    <property type="entry name" value="THIOL:DISULFIDE INTERCHANGE PROTEIN DSBE"/>
    <property type="match status" value="1"/>
</dbReference>
<dbReference type="InterPro" id="IPR017937">
    <property type="entry name" value="Thioredoxin_CS"/>
</dbReference>
<evidence type="ECO:0000256" key="2">
    <source>
        <dbReference type="ARBA" id="ARBA00022748"/>
    </source>
</evidence>
<keyword evidence="3" id="KW-0735">Signal-anchor</keyword>
<sequence length="173" mass="20293">MSNKKKRLITRTIILVVLLGVVGFTLYQNLHKDKKVAIGDKAPNFKLETLDGETFRLKDLEGKAVLINFWGTWCEPCKREMPLIQKAYEKYHKQGFEVVSIDQKEAKFIVNKFIKQYGLTFPVMQDKDSKVNNMYNVYNLPASFFVNREGKVVRMEEGEMKKKDLEKWIHEIL</sequence>
<dbReference type="InterPro" id="IPR050553">
    <property type="entry name" value="Thioredoxin_ResA/DsbE_sf"/>
</dbReference>
<dbReference type="CDD" id="cd02966">
    <property type="entry name" value="TlpA_like_family"/>
    <property type="match status" value="1"/>
</dbReference>
<dbReference type="PANTHER" id="PTHR42852:SF6">
    <property type="entry name" value="THIOL:DISULFIDE INTERCHANGE PROTEIN DSBE"/>
    <property type="match status" value="1"/>
</dbReference>
<dbReference type="Proteomes" id="UP000189761">
    <property type="component" value="Unassembled WGS sequence"/>
</dbReference>
<feature type="transmembrane region" description="Helical" evidence="6">
    <location>
        <begin position="12"/>
        <end position="30"/>
    </location>
</feature>
<accession>A0A8E2I5V1</accession>
<dbReference type="InterPro" id="IPR036249">
    <property type="entry name" value="Thioredoxin-like_sf"/>
</dbReference>
<evidence type="ECO:0000259" key="7">
    <source>
        <dbReference type="PROSITE" id="PS51352"/>
    </source>
</evidence>
<evidence type="ECO:0000256" key="5">
    <source>
        <dbReference type="ARBA" id="ARBA00023284"/>
    </source>
</evidence>
<dbReference type="SUPFAM" id="SSF52833">
    <property type="entry name" value="Thioredoxin-like"/>
    <property type="match status" value="1"/>
</dbReference>
<keyword evidence="4" id="KW-1015">Disulfide bond</keyword>
<keyword evidence="6" id="KW-0812">Transmembrane</keyword>
<dbReference type="GO" id="GO:0016209">
    <property type="term" value="F:antioxidant activity"/>
    <property type="evidence" value="ECO:0007669"/>
    <property type="project" value="InterPro"/>
</dbReference>
<dbReference type="PROSITE" id="PS00194">
    <property type="entry name" value="THIOREDOXIN_1"/>
    <property type="match status" value="1"/>
</dbReference>
<name>A0A8E2I5V1_9BACI</name>
<keyword evidence="2" id="KW-0201">Cytochrome c-type biogenesis</keyword>
<dbReference type="Gene3D" id="3.40.30.10">
    <property type="entry name" value="Glutaredoxin"/>
    <property type="match status" value="1"/>
</dbReference>
<organism evidence="8 9">
    <name type="scientific">Heyndrickxia oleronia</name>
    <dbReference type="NCBI Taxonomy" id="38875"/>
    <lineage>
        <taxon>Bacteria</taxon>
        <taxon>Bacillati</taxon>
        <taxon>Bacillota</taxon>
        <taxon>Bacilli</taxon>
        <taxon>Bacillales</taxon>
        <taxon>Bacillaceae</taxon>
        <taxon>Heyndrickxia</taxon>
    </lineage>
</organism>
<dbReference type="GO" id="GO:0016491">
    <property type="term" value="F:oxidoreductase activity"/>
    <property type="evidence" value="ECO:0007669"/>
    <property type="project" value="InterPro"/>
</dbReference>
<dbReference type="Pfam" id="PF00578">
    <property type="entry name" value="AhpC-TSA"/>
    <property type="match status" value="1"/>
</dbReference>
<dbReference type="InterPro" id="IPR000866">
    <property type="entry name" value="AhpC/TSA"/>
</dbReference>
<dbReference type="PROSITE" id="PS51352">
    <property type="entry name" value="THIOREDOXIN_2"/>
    <property type="match status" value="1"/>
</dbReference>
<dbReference type="NCBIfam" id="NF002854">
    <property type="entry name" value="PRK03147.1"/>
    <property type="match status" value="1"/>
</dbReference>
<dbReference type="GO" id="GO:0017004">
    <property type="term" value="P:cytochrome complex assembly"/>
    <property type="evidence" value="ECO:0007669"/>
    <property type="project" value="UniProtKB-KW"/>
</dbReference>
<keyword evidence="9" id="KW-1185">Reference proteome</keyword>
<dbReference type="InterPro" id="IPR013766">
    <property type="entry name" value="Thioredoxin_domain"/>
</dbReference>
<keyword evidence="6" id="KW-0472">Membrane</keyword>
<keyword evidence="5" id="KW-0676">Redox-active center</keyword>
<dbReference type="AlphaFoldDB" id="A0A8E2I5V1"/>
<protein>
    <recommendedName>
        <fullName evidence="7">Thioredoxin domain-containing protein</fullName>
    </recommendedName>
</protein>
<comment type="caution">
    <text evidence="8">The sequence shown here is derived from an EMBL/GenBank/DDBJ whole genome shotgun (WGS) entry which is preliminary data.</text>
</comment>
<evidence type="ECO:0000256" key="3">
    <source>
        <dbReference type="ARBA" id="ARBA00022968"/>
    </source>
</evidence>
<dbReference type="GO" id="GO:0030313">
    <property type="term" value="C:cell envelope"/>
    <property type="evidence" value="ECO:0007669"/>
    <property type="project" value="UniProtKB-SubCell"/>
</dbReference>
<comment type="subcellular location">
    <subcellularLocation>
        <location evidence="1">Cell envelope</location>
    </subcellularLocation>
</comment>
<proteinExistence type="predicted"/>
<keyword evidence="6" id="KW-1133">Transmembrane helix</keyword>
<gene>
    <name evidence="8" type="ORF">BWZ43_16875</name>
</gene>
<dbReference type="EMBL" id="MTLA01000217">
    <property type="protein sequence ID" value="OOP67244.1"/>
    <property type="molecule type" value="Genomic_DNA"/>
</dbReference>
<dbReference type="RefSeq" id="WP_071977339.1">
    <property type="nucleotide sequence ID" value="NZ_CP065424.1"/>
</dbReference>
<reference evidence="8 9" key="1">
    <citation type="submission" date="2017-01" db="EMBL/GenBank/DDBJ databases">
        <title>Draft genome sequence of Bacillus oleronius.</title>
        <authorList>
            <person name="Allam M."/>
        </authorList>
    </citation>
    <scope>NUCLEOTIDE SEQUENCE [LARGE SCALE GENOMIC DNA]</scope>
    <source>
        <strain evidence="8 9">DSM 9356</strain>
    </source>
</reference>
<evidence type="ECO:0000256" key="4">
    <source>
        <dbReference type="ARBA" id="ARBA00023157"/>
    </source>
</evidence>
<evidence type="ECO:0000256" key="1">
    <source>
        <dbReference type="ARBA" id="ARBA00004196"/>
    </source>
</evidence>